<dbReference type="RefSeq" id="XP_003880265.1">
    <property type="nucleotide sequence ID" value="XM_003880216.1"/>
</dbReference>
<feature type="compositionally biased region" description="Acidic residues" evidence="1">
    <location>
        <begin position="257"/>
        <end position="269"/>
    </location>
</feature>
<name>F0V9R9_NEOCL</name>
<dbReference type="AlphaFoldDB" id="F0V9R9"/>
<proteinExistence type="predicted"/>
<dbReference type="GeneID" id="13446287"/>
<evidence type="ECO:0000256" key="1">
    <source>
        <dbReference type="SAM" id="MobiDB-lite"/>
    </source>
</evidence>
<dbReference type="eggNOG" id="ENOG502TM97">
    <property type="taxonomic scope" value="Eukaryota"/>
</dbReference>
<feature type="compositionally biased region" description="Basic and acidic residues" evidence="1">
    <location>
        <begin position="156"/>
        <end position="167"/>
    </location>
</feature>
<feature type="compositionally biased region" description="Basic residues" evidence="1">
    <location>
        <begin position="327"/>
        <end position="341"/>
    </location>
</feature>
<dbReference type="VEuPathDB" id="ToxoDB:NCLIV_007050"/>
<feature type="compositionally biased region" description="Gly residues" evidence="1">
    <location>
        <begin position="307"/>
        <end position="318"/>
    </location>
</feature>
<gene>
    <name evidence="2" type="ORF">NCLIV_007050</name>
</gene>
<reference evidence="3" key="1">
    <citation type="journal article" date="2012" name="PLoS Pathog.">
        <title>Comparative genomics of the apicomplexan parasites Toxoplasma gondii and Neospora caninum: Coccidia differing in host range and transmission strategy.</title>
        <authorList>
            <person name="Reid A.J."/>
            <person name="Vermont S.J."/>
            <person name="Cotton J.A."/>
            <person name="Harris D."/>
            <person name="Hill-Cawthorne G.A."/>
            <person name="Konen-Waisman S."/>
            <person name="Latham S.M."/>
            <person name="Mourier T."/>
            <person name="Norton R."/>
            <person name="Quail M.A."/>
            <person name="Sanders M."/>
            <person name="Shanmugam D."/>
            <person name="Sohal A."/>
            <person name="Wasmuth J.D."/>
            <person name="Brunk B."/>
            <person name="Grigg M.E."/>
            <person name="Howard J.C."/>
            <person name="Parkinson J."/>
            <person name="Roos D.S."/>
            <person name="Trees A.J."/>
            <person name="Berriman M."/>
            <person name="Pain A."/>
            <person name="Wastling J.M."/>
        </authorList>
    </citation>
    <scope>NUCLEOTIDE SEQUENCE [LARGE SCALE GENOMIC DNA]</scope>
    <source>
        <strain evidence="3">Liverpool</strain>
    </source>
</reference>
<sequence>MFARRGGGDGAVFNALAAAAAASVARTTSPRPHASTSSGVSGGREKGRSREERSLEREFGDGREERKRPGEDCLPHRRRYREGREVYDEDREDFAHSERSLRHRRGGRERDADYACASETDDPERRGDREDSRRARHRAHEGEGSRYCYYDDGEPDRDRESFKDDKARKGRRHRDSYFESRNCETERDRGSERRREESGSGHADEEPLYRRRHDREKTRRDEDDSRTWSAAAEAAERTREAAEDGGEEAGSGTSEEAGLEEETLGDEGLADPGAEPEGGGDSDRRADEKLENSTGAPHARGRNWRGGARGGLNEGGHPGYPPAEAAKRRREPRSRQPKRSQQRIGKEGNVGRNEKI</sequence>
<evidence type="ECO:0000313" key="2">
    <source>
        <dbReference type="EMBL" id="CBZ50230.1"/>
    </source>
</evidence>
<dbReference type="Proteomes" id="UP000007494">
    <property type="component" value="Chromosome III"/>
</dbReference>
<feature type="compositionally biased region" description="Basic and acidic residues" evidence="1">
    <location>
        <begin position="175"/>
        <end position="226"/>
    </location>
</feature>
<feature type="compositionally biased region" description="Basic and acidic residues" evidence="1">
    <location>
        <begin position="43"/>
        <end position="75"/>
    </location>
</feature>
<dbReference type="EMBL" id="FR823383">
    <property type="protein sequence ID" value="CBZ50230.1"/>
    <property type="molecule type" value="Genomic_DNA"/>
</dbReference>
<feature type="compositionally biased region" description="Basic and acidic residues" evidence="1">
    <location>
        <begin position="281"/>
        <end position="291"/>
    </location>
</feature>
<evidence type="ECO:0000313" key="3">
    <source>
        <dbReference type="Proteomes" id="UP000007494"/>
    </source>
</evidence>
<dbReference type="InParanoid" id="F0V9R9"/>
<accession>F0V9R9</accession>
<dbReference type="OMA" id="RNCETER"/>
<organism evidence="2 3">
    <name type="scientific">Neospora caninum (strain Liverpool)</name>
    <dbReference type="NCBI Taxonomy" id="572307"/>
    <lineage>
        <taxon>Eukaryota</taxon>
        <taxon>Sar</taxon>
        <taxon>Alveolata</taxon>
        <taxon>Apicomplexa</taxon>
        <taxon>Conoidasida</taxon>
        <taxon>Coccidia</taxon>
        <taxon>Eucoccidiorida</taxon>
        <taxon>Eimeriorina</taxon>
        <taxon>Sarcocystidae</taxon>
        <taxon>Neospora</taxon>
    </lineage>
</organism>
<feature type="compositionally biased region" description="Polar residues" evidence="1">
    <location>
        <begin position="26"/>
        <end position="36"/>
    </location>
</feature>
<feature type="region of interest" description="Disordered" evidence="1">
    <location>
        <begin position="19"/>
        <end position="356"/>
    </location>
</feature>
<protein>
    <submittedName>
        <fullName evidence="2">Uncharacterized protein</fullName>
    </submittedName>
</protein>
<feature type="compositionally biased region" description="Basic and acidic residues" evidence="1">
    <location>
        <begin position="123"/>
        <end position="133"/>
    </location>
</feature>
<keyword evidence="3" id="KW-1185">Reference proteome</keyword>